<evidence type="ECO:0008006" key="3">
    <source>
        <dbReference type="Google" id="ProtNLM"/>
    </source>
</evidence>
<dbReference type="InterPro" id="IPR029044">
    <property type="entry name" value="Nucleotide-diphossugar_trans"/>
</dbReference>
<organism evidence="1 2">
    <name type="scientific">Leptolyngbya boryana NIES-2135</name>
    <dbReference type="NCBI Taxonomy" id="1973484"/>
    <lineage>
        <taxon>Bacteria</taxon>
        <taxon>Bacillati</taxon>
        <taxon>Cyanobacteriota</taxon>
        <taxon>Cyanophyceae</taxon>
        <taxon>Leptolyngbyales</taxon>
        <taxon>Leptolyngbyaceae</taxon>
        <taxon>Leptolyngbya group</taxon>
        <taxon>Leptolyngbya</taxon>
    </lineage>
</organism>
<accession>A0A1Z4JQJ8</accession>
<dbReference type="AlphaFoldDB" id="A0A1Z4JQJ8"/>
<evidence type="ECO:0000313" key="1">
    <source>
        <dbReference type="EMBL" id="BAY58984.1"/>
    </source>
</evidence>
<keyword evidence="2" id="KW-1185">Reference proteome</keyword>
<dbReference type="InterPro" id="IPR054619">
    <property type="entry name" value="Npun_R2821-like"/>
</dbReference>
<dbReference type="Gene3D" id="3.90.550.10">
    <property type="entry name" value="Spore Coat Polysaccharide Biosynthesis Protein SpsA, Chain A"/>
    <property type="match status" value="1"/>
</dbReference>
<dbReference type="Proteomes" id="UP000217895">
    <property type="component" value="Chromosome"/>
</dbReference>
<dbReference type="SUPFAM" id="SSF53448">
    <property type="entry name" value="Nucleotide-diphospho-sugar transferases"/>
    <property type="match status" value="1"/>
</dbReference>
<dbReference type="NCBIfam" id="NF045582">
    <property type="entry name" value="Npun_R2823_gen"/>
    <property type="match status" value="1"/>
</dbReference>
<dbReference type="EMBL" id="AP018203">
    <property type="protein sequence ID" value="BAY58984.1"/>
    <property type="molecule type" value="Genomic_DNA"/>
</dbReference>
<reference evidence="1 2" key="1">
    <citation type="submission" date="2017-06" db="EMBL/GenBank/DDBJ databases">
        <title>Genome sequencing of cyanobaciteial culture collection at National Institute for Environmental Studies (NIES).</title>
        <authorList>
            <person name="Hirose Y."/>
            <person name="Shimura Y."/>
            <person name="Fujisawa T."/>
            <person name="Nakamura Y."/>
            <person name="Kawachi M."/>
        </authorList>
    </citation>
    <scope>NUCLEOTIDE SEQUENCE [LARGE SCALE GENOMIC DNA]</scope>
    <source>
        <strain evidence="1 2">NIES-2135</strain>
    </source>
</reference>
<proteinExistence type="predicted"/>
<evidence type="ECO:0000313" key="2">
    <source>
        <dbReference type="Proteomes" id="UP000217895"/>
    </source>
</evidence>
<gene>
    <name evidence="1" type="ORF">NIES2135_58590</name>
</gene>
<protein>
    <recommendedName>
        <fullName evidence="3">Sugar transferase</fullName>
    </recommendedName>
</protein>
<sequence length="343" mass="40183">MDGIYILANDYVYDQLVALLNSIETNISPTMPVCILPYDDRLDKVRSLIAARPQVSLFENHDSIQRWEQFATEAWQSHDRAQKTWRERELPTVYRLAMHRKLCCFDGEFDQFIYFDADTLALGSVAPIFQKLDDYDWVTNDYQYSSDLKYIFDGSQADLLNVFTPETLKNIFCAGWFASKKGVFTDEILRSLLDSLKSGEADLMALWGPDQSLMNYMVLRSQISYYNFASTGTAPGSHWSSSFEQQDHVLYDKGQRLMYLHYMSVATAHFNRLCQGEEAQIPYRDLFLYYRYLNAPESRPQHFKSPDPFTQARSHITRFYQQKMGNLSYRFRKLKQQLNKTQL</sequence>
<name>A0A1Z4JQJ8_LEPBY</name>